<gene>
    <name evidence="1" type="ORF">CALVIDRAFT_595692</name>
</gene>
<protein>
    <submittedName>
        <fullName evidence="1">Uncharacterized protein</fullName>
    </submittedName>
</protein>
<dbReference type="AlphaFoldDB" id="A0A167Q9V0"/>
<reference evidence="1 2" key="1">
    <citation type="journal article" date="2016" name="Mol. Biol. Evol.">
        <title>Comparative Genomics of Early-Diverging Mushroom-Forming Fungi Provides Insights into the Origins of Lignocellulose Decay Capabilities.</title>
        <authorList>
            <person name="Nagy L.G."/>
            <person name="Riley R."/>
            <person name="Tritt A."/>
            <person name="Adam C."/>
            <person name="Daum C."/>
            <person name="Floudas D."/>
            <person name="Sun H."/>
            <person name="Yadav J.S."/>
            <person name="Pangilinan J."/>
            <person name="Larsson K.H."/>
            <person name="Matsuura K."/>
            <person name="Barry K."/>
            <person name="Labutti K."/>
            <person name="Kuo R."/>
            <person name="Ohm R.A."/>
            <person name="Bhattacharya S.S."/>
            <person name="Shirouzu T."/>
            <person name="Yoshinaga Y."/>
            <person name="Martin F.M."/>
            <person name="Grigoriev I.V."/>
            <person name="Hibbett D.S."/>
        </authorList>
    </citation>
    <scope>NUCLEOTIDE SEQUENCE [LARGE SCALE GENOMIC DNA]</scope>
    <source>
        <strain evidence="1 2">TUFC12733</strain>
    </source>
</reference>
<dbReference type="Proteomes" id="UP000076738">
    <property type="component" value="Unassembled WGS sequence"/>
</dbReference>
<evidence type="ECO:0000313" key="1">
    <source>
        <dbReference type="EMBL" id="KZO99560.1"/>
    </source>
</evidence>
<evidence type="ECO:0000313" key="2">
    <source>
        <dbReference type="Proteomes" id="UP000076738"/>
    </source>
</evidence>
<sequence>MMYIWSDIRQSFAPPFGDEVPLRDRIKTVSGVTTKYQVIDYFSIIVIIANMRKLRRWYTHGGGRERIREHLGIEDHAMETTDELIISRVNAVLKPVGKGFTLFPVSHIKDFEWVFEDLCSWTITVGIPPYRAFFKSFPADERVEIFYNRNGMPDKLGRLSTLFGEEFAQAVSPSVIVDRQDALLPYLRLSGYGEGARGGKVE</sequence>
<accession>A0A167Q9V0</accession>
<keyword evidence="2" id="KW-1185">Reference proteome</keyword>
<dbReference type="EMBL" id="KV417271">
    <property type="protein sequence ID" value="KZO99560.1"/>
    <property type="molecule type" value="Genomic_DNA"/>
</dbReference>
<proteinExistence type="predicted"/>
<name>A0A167Q9V0_CALVF</name>
<organism evidence="1 2">
    <name type="scientific">Calocera viscosa (strain TUFC12733)</name>
    <dbReference type="NCBI Taxonomy" id="1330018"/>
    <lineage>
        <taxon>Eukaryota</taxon>
        <taxon>Fungi</taxon>
        <taxon>Dikarya</taxon>
        <taxon>Basidiomycota</taxon>
        <taxon>Agaricomycotina</taxon>
        <taxon>Dacrymycetes</taxon>
        <taxon>Dacrymycetales</taxon>
        <taxon>Dacrymycetaceae</taxon>
        <taxon>Calocera</taxon>
    </lineage>
</organism>